<dbReference type="CDD" id="cd00751">
    <property type="entry name" value="thiolase"/>
    <property type="match status" value="1"/>
</dbReference>
<dbReference type="KEGG" id="pcz:PCL1606_29660"/>
<dbReference type="Gene3D" id="3.40.47.10">
    <property type="match status" value="2"/>
</dbReference>
<proteinExistence type="inferred from homology"/>
<reference evidence="8 9" key="1">
    <citation type="journal article" date="2015" name="Mol. Plant Microbe Interact.">
        <title>Comparative Genomic Analysis of Pseudomonas chlororaphis PCL1606 Reveals New Insight into Antifungal Compounds Involved in Biocontrol.</title>
        <authorList>
            <person name="Calderon C.E."/>
            <person name="Ramos C."/>
            <person name="de Vicente A."/>
            <person name="Cazorla F.M."/>
        </authorList>
    </citation>
    <scope>NUCLEOTIDE SEQUENCE [LARGE SCALE GENOMIC DNA]</scope>
    <source>
        <strain evidence="8 9">PCL1606</strain>
    </source>
</reference>
<dbReference type="PROSITE" id="PS00737">
    <property type="entry name" value="THIOLASE_2"/>
    <property type="match status" value="1"/>
</dbReference>
<dbReference type="AlphaFoldDB" id="A0A0D5Y091"/>
<evidence type="ECO:0000313" key="8">
    <source>
        <dbReference type="EMBL" id="AKA24417.1"/>
    </source>
</evidence>
<dbReference type="InterPro" id="IPR016039">
    <property type="entry name" value="Thiolase-like"/>
</dbReference>
<evidence type="ECO:0000259" key="6">
    <source>
        <dbReference type="Pfam" id="PF00108"/>
    </source>
</evidence>
<feature type="domain" description="Thiolase N-terminal" evidence="6">
    <location>
        <begin position="7"/>
        <end position="256"/>
    </location>
</feature>
<evidence type="ECO:0000256" key="5">
    <source>
        <dbReference type="RuleBase" id="RU003557"/>
    </source>
</evidence>
<keyword evidence="3 5" id="KW-0012">Acyltransferase</keyword>
<evidence type="ECO:0000256" key="4">
    <source>
        <dbReference type="PIRSR" id="PIRSR000429-1"/>
    </source>
</evidence>
<dbReference type="InterPro" id="IPR002155">
    <property type="entry name" value="Thiolase"/>
</dbReference>
<evidence type="ECO:0000256" key="1">
    <source>
        <dbReference type="ARBA" id="ARBA00010982"/>
    </source>
</evidence>
<dbReference type="PANTHER" id="PTHR18919">
    <property type="entry name" value="ACETYL-COA C-ACYLTRANSFERASE"/>
    <property type="match status" value="1"/>
</dbReference>
<dbReference type="Pfam" id="PF02803">
    <property type="entry name" value="Thiolase_C"/>
    <property type="match status" value="1"/>
</dbReference>
<evidence type="ECO:0000256" key="3">
    <source>
        <dbReference type="ARBA" id="ARBA00023315"/>
    </source>
</evidence>
<keyword evidence="2 5" id="KW-0808">Transferase</keyword>
<comment type="similarity">
    <text evidence="1 5">Belongs to the thiolase-like superfamily. Thiolase family.</text>
</comment>
<evidence type="ECO:0000256" key="2">
    <source>
        <dbReference type="ARBA" id="ARBA00022679"/>
    </source>
</evidence>
<dbReference type="PANTHER" id="PTHR18919:SF107">
    <property type="entry name" value="ACETYL-COA ACETYLTRANSFERASE, CYTOSOLIC"/>
    <property type="match status" value="1"/>
</dbReference>
<feature type="active site" description="Acyl-thioester intermediate" evidence="4">
    <location>
        <position position="91"/>
    </location>
</feature>
<dbReference type="RefSeq" id="WP_044463186.1">
    <property type="nucleotide sequence ID" value="NZ_CP011110.1"/>
</dbReference>
<feature type="active site" description="Proton acceptor" evidence="4">
    <location>
        <position position="351"/>
    </location>
</feature>
<dbReference type="Proteomes" id="UP000032748">
    <property type="component" value="Chromosome"/>
</dbReference>
<accession>A0A0D5Y091</accession>
<evidence type="ECO:0000313" key="9">
    <source>
        <dbReference type="Proteomes" id="UP000032748"/>
    </source>
</evidence>
<dbReference type="OrthoDB" id="9764638at2"/>
<feature type="domain" description="Thiolase C-terminal" evidence="7">
    <location>
        <begin position="265"/>
        <end position="393"/>
    </location>
</feature>
<dbReference type="InterPro" id="IPR020616">
    <property type="entry name" value="Thiolase_N"/>
</dbReference>
<organism evidence="8 9">
    <name type="scientific">Pseudomonas chlororaphis</name>
    <dbReference type="NCBI Taxonomy" id="587753"/>
    <lineage>
        <taxon>Bacteria</taxon>
        <taxon>Pseudomonadati</taxon>
        <taxon>Pseudomonadota</taxon>
        <taxon>Gammaproteobacteria</taxon>
        <taxon>Pseudomonadales</taxon>
        <taxon>Pseudomonadaceae</taxon>
        <taxon>Pseudomonas</taxon>
    </lineage>
</organism>
<dbReference type="InterPro" id="IPR020617">
    <property type="entry name" value="Thiolase_C"/>
</dbReference>
<dbReference type="Pfam" id="PF00108">
    <property type="entry name" value="Thiolase_N"/>
    <property type="match status" value="1"/>
</dbReference>
<dbReference type="PATRIC" id="fig|587753.10.peg.2955"/>
<sequence>MSKHQPVWIVDGVRSPFGRFGGGLRDVPVVDLARQTLQALLKRTSWPIEDLAELNAGMAMIEGGLMVPARQFAMAAGLPETLPTLTVDRACCSGMTTVGLGWRAIRGGARSTLALGIESMSQTPRLLHETRWGSKRGDLVVEDLLLLRNPLAGGGSIARSAGEEALSRGVGREAQDAWAQQSHERYFRALAAGYFSDEIIAITTPEGELIADEQPRADSSLERLARLKPVYGGPTVTAGNAPGLNDGATALLLAGEQALADNDVAPLARIHAYLQIAGGPTSSVFLPGLAIGRILAEAGLTPADVDVIEINEAYAATAAVSVKTLAAGDAQLEAVLAARTNINGGAVAIGHPTGSSGARLVLTAARQLQRSGGRWAVAAICGGFGQADVILLEAAR</sequence>
<dbReference type="NCBIfam" id="TIGR01930">
    <property type="entry name" value="AcCoA-C-Actrans"/>
    <property type="match status" value="1"/>
</dbReference>
<name>A0A0D5Y091_9PSED</name>
<dbReference type="GO" id="GO:0003988">
    <property type="term" value="F:acetyl-CoA C-acyltransferase activity"/>
    <property type="evidence" value="ECO:0007669"/>
    <property type="project" value="UniProtKB-ARBA"/>
</dbReference>
<feature type="active site" description="Proton acceptor" evidence="4">
    <location>
        <position position="381"/>
    </location>
</feature>
<dbReference type="PIRSF" id="PIRSF000429">
    <property type="entry name" value="Ac-CoA_Ac_transf"/>
    <property type="match status" value="1"/>
</dbReference>
<evidence type="ECO:0000259" key="7">
    <source>
        <dbReference type="Pfam" id="PF02803"/>
    </source>
</evidence>
<protein>
    <recommendedName>
        <fullName evidence="10">Acetyl-CoA acetyltransferase</fullName>
    </recommendedName>
</protein>
<gene>
    <name evidence="8" type="ORF">PCL1606_29660</name>
</gene>
<dbReference type="SUPFAM" id="SSF53901">
    <property type="entry name" value="Thiolase-like"/>
    <property type="match status" value="2"/>
</dbReference>
<dbReference type="EMBL" id="CP011110">
    <property type="protein sequence ID" value="AKA24417.1"/>
    <property type="molecule type" value="Genomic_DNA"/>
</dbReference>
<evidence type="ECO:0008006" key="10">
    <source>
        <dbReference type="Google" id="ProtNLM"/>
    </source>
</evidence>
<dbReference type="InterPro" id="IPR020613">
    <property type="entry name" value="Thiolase_CS"/>
</dbReference>